<feature type="domain" description="HTH araC/xylS-type" evidence="4">
    <location>
        <begin position="8"/>
        <end position="106"/>
    </location>
</feature>
<dbReference type="PROSITE" id="PS01124">
    <property type="entry name" value="HTH_ARAC_FAMILY_2"/>
    <property type="match status" value="1"/>
</dbReference>
<comment type="caution">
    <text evidence="5">The sequence shown here is derived from an EMBL/GenBank/DDBJ whole genome shotgun (WGS) entry which is preliminary data.</text>
</comment>
<dbReference type="Pfam" id="PF12833">
    <property type="entry name" value="HTH_18"/>
    <property type="match status" value="1"/>
</dbReference>
<dbReference type="Gene3D" id="1.10.10.60">
    <property type="entry name" value="Homeodomain-like"/>
    <property type="match status" value="2"/>
</dbReference>
<protein>
    <submittedName>
        <fullName evidence="5">AraC family transcriptional regulator</fullName>
    </submittedName>
</protein>
<dbReference type="InterPro" id="IPR011256">
    <property type="entry name" value="Reg_factor_effector_dom_sf"/>
</dbReference>
<keyword evidence="1" id="KW-0805">Transcription regulation</keyword>
<dbReference type="SMART" id="SM00871">
    <property type="entry name" value="AraC_E_bind"/>
    <property type="match status" value="1"/>
</dbReference>
<dbReference type="EMBL" id="DUTF01000202">
    <property type="protein sequence ID" value="HHY26820.1"/>
    <property type="molecule type" value="Genomic_DNA"/>
</dbReference>
<dbReference type="SUPFAM" id="SSF46689">
    <property type="entry name" value="Homeodomain-like"/>
    <property type="match status" value="2"/>
</dbReference>
<evidence type="ECO:0000313" key="6">
    <source>
        <dbReference type="Proteomes" id="UP000553059"/>
    </source>
</evidence>
<dbReference type="PANTHER" id="PTHR47504:SF5">
    <property type="entry name" value="RIGHT ORIGIN-BINDING PROTEIN"/>
    <property type="match status" value="1"/>
</dbReference>
<keyword evidence="2" id="KW-0238">DNA-binding</keyword>
<reference evidence="5 6" key="1">
    <citation type="journal article" date="2020" name="Biotechnol. Biofuels">
        <title>New insights from the biogas microbiome by comprehensive genome-resolved metagenomics of nearly 1600 species originating from multiple anaerobic digesters.</title>
        <authorList>
            <person name="Campanaro S."/>
            <person name="Treu L."/>
            <person name="Rodriguez-R L.M."/>
            <person name="Kovalovszki A."/>
            <person name="Ziels R.M."/>
            <person name="Maus I."/>
            <person name="Zhu X."/>
            <person name="Kougias P.G."/>
            <person name="Basile A."/>
            <person name="Luo G."/>
            <person name="Schluter A."/>
            <person name="Konstantinidis K.T."/>
            <person name="Angelidaki I."/>
        </authorList>
    </citation>
    <scope>NUCLEOTIDE SEQUENCE [LARGE SCALE GENOMIC DNA]</scope>
    <source>
        <strain evidence="5">AS05jafATM_4</strain>
    </source>
</reference>
<accession>A0A7C7D9Z2</accession>
<dbReference type="InterPro" id="IPR029441">
    <property type="entry name" value="Cass2"/>
</dbReference>
<proteinExistence type="predicted"/>
<dbReference type="InterPro" id="IPR010499">
    <property type="entry name" value="AraC_E-bd"/>
</dbReference>
<dbReference type="PANTHER" id="PTHR47504">
    <property type="entry name" value="RIGHT ORIGIN-BINDING PROTEIN"/>
    <property type="match status" value="1"/>
</dbReference>
<dbReference type="GO" id="GO:0003700">
    <property type="term" value="F:DNA-binding transcription factor activity"/>
    <property type="evidence" value="ECO:0007669"/>
    <property type="project" value="InterPro"/>
</dbReference>
<dbReference type="GO" id="GO:0043565">
    <property type="term" value="F:sequence-specific DNA binding"/>
    <property type="evidence" value="ECO:0007669"/>
    <property type="project" value="InterPro"/>
</dbReference>
<name>A0A7C7D9Z2_9FIRM</name>
<dbReference type="InterPro" id="IPR050959">
    <property type="entry name" value="MarA-like"/>
</dbReference>
<dbReference type="Proteomes" id="UP000553059">
    <property type="component" value="Unassembled WGS sequence"/>
</dbReference>
<dbReference type="SMART" id="SM00342">
    <property type="entry name" value="HTH_ARAC"/>
    <property type="match status" value="1"/>
</dbReference>
<evidence type="ECO:0000259" key="4">
    <source>
        <dbReference type="PROSITE" id="PS01124"/>
    </source>
</evidence>
<dbReference type="InterPro" id="IPR018060">
    <property type="entry name" value="HTH_AraC"/>
</dbReference>
<evidence type="ECO:0000313" key="5">
    <source>
        <dbReference type="EMBL" id="HHY26820.1"/>
    </source>
</evidence>
<dbReference type="AlphaFoldDB" id="A0A7C7D9Z2"/>
<organism evidence="5 6">
    <name type="scientific">Desulfitobacterium dehalogenans</name>
    <dbReference type="NCBI Taxonomy" id="36854"/>
    <lineage>
        <taxon>Bacteria</taxon>
        <taxon>Bacillati</taxon>
        <taxon>Bacillota</taxon>
        <taxon>Clostridia</taxon>
        <taxon>Eubacteriales</taxon>
        <taxon>Desulfitobacteriaceae</taxon>
        <taxon>Desulfitobacterium</taxon>
    </lineage>
</organism>
<evidence type="ECO:0000256" key="2">
    <source>
        <dbReference type="ARBA" id="ARBA00023125"/>
    </source>
</evidence>
<evidence type="ECO:0000256" key="3">
    <source>
        <dbReference type="ARBA" id="ARBA00023163"/>
    </source>
</evidence>
<evidence type="ECO:0000256" key="1">
    <source>
        <dbReference type="ARBA" id="ARBA00023015"/>
    </source>
</evidence>
<dbReference type="Pfam" id="PF14526">
    <property type="entry name" value="Cass2"/>
    <property type="match status" value="1"/>
</dbReference>
<keyword evidence="3" id="KW-0804">Transcription</keyword>
<dbReference type="Gene3D" id="3.20.80.10">
    <property type="entry name" value="Regulatory factor, effector binding domain"/>
    <property type="match status" value="1"/>
</dbReference>
<dbReference type="SUPFAM" id="SSF55136">
    <property type="entry name" value="Probable bacterial effector-binding domain"/>
    <property type="match status" value="1"/>
</dbReference>
<gene>
    <name evidence="5" type="ORF">GX523_08765</name>
</gene>
<dbReference type="InterPro" id="IPR009057">
    <property type="entry name" value="Homeodomain-like_sf"/>
</dbReference>
<sequence length="292" mass="32674">MNWITGIQRAVDYVEAHITEPIDYEEAAKQAYSSSFHFQRVFSILCGFTLGDYVRMRRLSLAGNELASSGIRVVDAAFKYGYDTSESFSRAFTRFHGVSPSQAKQVGAALKSFSPLSVKLILDGGNMMNYRIETKDAFQIICKKKQVSCKTELTTEEISRFWQICSTDGTIPALCKYIPEDNIFPNCIVGTSFGKDASDTEFPYAIGAHYNGMPVIDASLTVEEIPAHTYVVFPCIGKMPEAFQKLYQQIYSEFFPTSEYQPCGGTDFEAYPSANVTDPSYTCEIWVAVEKK</sequence>